<dbReference type="RefSeq" id="WP_130291864.1">
    <property type="nucleotide sequence ID" value="NZ_SHKL01000001.1"/>
</dbReference>
<accession>A0A4V6MED1</accession>
<comment type="caution">
    <text evidence="3">The sequence shown here is derived from an EMBL/GenBank/DDBJ whole genome shotgun (WGS) entry which is preliminary data.</text>
</comment>
<dbReference type="EMBL" id="SHKL01000001">
    <property type="protein sequence ID" value="RZT87760.1"/>
    <property type="molecule type" value="Genomic_DNA"/>
</dbReference>
<dbReference type="GO" id="GO:0004674">
    <property type="term" value="F:protein serine/threonine kinase activity"/>
    <property type="evidence" value="ECO:0007669"/>
    <property type="project" value="UniProtKB-KW"/>
</dbReference>
<dbReference type="PANTHER" id="PTHR35526:SF3">
    <property type="entry name" value="ANTI-SIGMA-F FACTOR RSBW"/>
    <property type="match status" value="1"/>
</dbReference>
<evidence type="ECO:0000259" key="2">
    <source>
        <dbReference type="Pfam" id="PF13581"/>
    </source>
</evidence>
<evidence type="ECO:0000313" key="4">
    <source>
        <dbReference type="Proteomes" id="UP000291591"/>
    </source>
</evidence>
<organism evidence="3 4">
    <name type="scientific">Pseudonocardia sediminis</name>
    <dbReference type="NCBI Taxonomy" id="1397368"/>
    <lineage>
        <taxon>Bacteria</taxon>
        <taxon>Bacillati</taxon>
        <taxon>Actinomycetota</taxon>
        <taxon>Actinomycetes</taxon>
        <taxon>Pseudonocardiales</taxon>
        <taxon>Pseudonocardiaceae</taxon>
        <taxon>Pseudonocardia</taxon>
    </lineage>
</organism>
<dbReference type="InterPro" id="IPR003594">
    <property type="entry name" value="HATPase_dom"/>
</dbReference>
<dbReference type="CDD" id="cd16936">
    <property type="entry name" value="HATPase_RsbW-like"/>
    <property type="match status" value="1"/>
</dbReference>
<feature type="domain" description="Histidine kinase/HSP90-like ATPase" evidence="2">
    <location>
        <begin position="10"/>
        <end position="140"/>
    </location>
</feature>
<dbReference type="InterPro" id="IPR036890">
    <property type="entry name" value="HATPase_C_sf"/>
</dbReference>
<dbReference type="SUPFAM" id="SSF55874">
    <property type="entry name" value="ATPase domain of HSP90 chaperone/DNA topoisomerase II/histidine kinase"/>
    <property type="match status" value="1"/>
</dbReference>
<dbReference type="OrthoDB" id="5182724at2"/>
<gene>
    <name evidence="3" type="ORF">EV383_4686</name>
</gene>
<dbReference type="InterPro" id="IPR050267">
    <property type="entry name" value="Anti-sigma-factor_SerPK"/>
</dbReference>
<name>A0A4V6MED1_PSEST</name>
<dbReference type="PANTHER" id="PTHR35526">
    <property type="entry name" value="ANTI-SIGMA-F FACTOR RSBW-RELATED"/>
    <property type="match status" value="1"/>
</dbReference>
<keyword evidence="1" id="KW-0723">Serine/threonine-protein kinase</keyword>
<keyword evidence="3" id="KW-0418">Kinase</keyword>
<dbReference type="Proteomes" id="UP000291591">
    <property type="component" value="Unassembled WGS sequence"/>
</dbReference>
<dbReference type="Pfam" id="PF13581">
    <property type="entry name" value="HATPase_c_2"/>
    <property type="match status" value="1"/>
</dbReference>
<sequence>MAPALNVELAAEPRSAARSRRATTEWLASVCGYASSCDIGQDIVLAVNEAVSNGIEHAYADEDGVVTVCGRIEHTAPERRPDGAGPCGAFEVCIEVSDNGRWRPPAADPGHRGRGLMMAEAAVDHLALDKGESGTVVTLRRRLGCPVSAS</sequence>
<keyword evidence="3" id="KW-0808">Transferase</keyword>
<evidence type="ECO:0000256" key="1">
    <source>
        <dbReference type="ARBA" id="ARBA00022527"/>
    </source>
</evidence>
<evidence type="ECO:0000313" key="3">
    <source>
        <dbReference type="EMBL" id="RZT87760.1"/>
    </source>
</evidence>
<dbReference type="Gene3D" id="3.30.565.10">
    <property type="entry name" value="Histidine kinase-like ATPase, C-terminal domain"/>
    <property type="match status" value="1"/>
</dbReference>
<reference evidence="3 4" key="1">
    <citation type="submission" date="2019-02" db="EMBL/GenBank/DDBJ databases">
        <title>Sequencing the genomes of 1000 actinobacteria strains.</title>
        <authorList>
            <person name="Klenk H.-P."/>
        </authorList>
    </citation>
    <scope>NUCLEOTIDE SEQUENCE [LARGE SCALE GENOMIC DNA]</scope>
    <source>
        <strain evidence="3 4">DSM 45779</strain>
    </source>
</reference>
<dbReference type="AlphaFoldDB" id="A0A4V6MED1"/>
<protein>
    <submittedName>
        <fullName evidence="3">Histidine kinase-like protein</fullName>
    </submittedName>
</protein>
<proteinExistence type="predicted"/>
<keyword evidence="4" id="KW-1185">Reference proteome</keyword>